<dbReference type="RefSeq" id="WP_235216537.1">
    <property type="nucleotide sequence ID" value="NZ_JPMI01000018.1"/>
</dbReference>
<reference evidence="2 3" key="1">
    <citation type="submission" date="2014-07" db="EMBL/GenBank/DDBJ databases">
        <title>Draft Genome Sequence of Gephyronic Acid Producer, Cystobacter violaceus Strain Cb vi76.</title>
        <authorList>
            <person name="Stevens D.C."/>
            <person name="Young J."/>
            <person name="Carmichael R."/>
            <person name="Tan J."/>
            <person name="Taylor R.E."/>
        </authorList>
    </citation>
    <scope>NUCLEOTIDE SEQUENCE [LARGE SCALE GENOMIC DNA]</scope>
    <source>
        <strain evidence="2 3">Cb vi76</strain>
    </source>
</reference>
<dbReference type="EMBL" id="JPMI01000018">
    <property type="protein sequence ID" value="KFA94320.1"/>
    <property type="molecule type" value="Genomic_DNA"/>
</dbReference>
<feature type="compositionally biased region" description="Basic and acidic residues" evidence="1">
    <location>
        <begin position="738"/>
        <end position="747"/>
    </location>
</feature>
<accession>A0A084T0T5</accession>
<name>A0A084T0T5_9BACT</name>
<gene>
    <name evidence="2" type="ORF">Q664_03540</name>
</gene>
<sequence length="871" mass="95262">MSSSNPPSQGQPPAIRTFQMDDSAVGNLSSSVNLFRGDVNLTQSLFTLPGRSQDNGLDVTLSLQYQSNVFREATTWNREAPTGVAGLGWSLPLTWIEAVSSGSPVPGTRQYVLYENGVPNTLVRQPWAPRLFSADAALAGSLADGKPVPSVLVEEFHAHGLLLSADAIARGGHGTWELVDDTHELLYTLEVGERLLAKDGGEAYQLQNYQFWKIQYYPRYERWVVTSDSAVRRSFGGGVTRDAAGAHSVNETVAWSVWWKGSDGEPLWSGASMRTEGQVQVARAWYLGRVTDRFGSSVTYAYNGFERTDGLIRGCEQRVGAGGLPYTKAVYLTRLTDMFGRTVTLDYGDKLWSAGETAPREYADPHRAAPSDAPGAWQDRYETRFLDEIIIQAADGSTLFTFRFTYDPRPDASGREREVANVTSATGSLRGDTFKRFLTGITQFDQDGVASPGLVLGYSLDAAAEGGQPGALATLTSPEGGTATYTYTRQELTLCERRAEVKRPDVVGSGSPRVYHGPDYAVVTYYNQANGRLSLQVWTWGGSWLTWQLDPDDALLDTLGLDLDSLQAVANQDFFALTFTRTTPSERAVYVFDRDVARPGQWRSATIDGVTTAKNVPTLELPTTGAATTFVGGTTWLAVAQMSSRTLSGSYELLTWRWTTRAWTRETIHPPRYTWIAGRGGVPRHVGSRRQARAPLAGQSARVAVRGPDHDPQAFDGGPGQCRPRAGHLARDGVQPAREQRAGEHLPRLGGAVDGGLRARGPRARRVHRHLRAGQPAHPVDSGGDRRHARRHQRQPRALRWRGVGSEHGTQPGHARRGPRPALRVRARLRHPGHRAHHWRRRGRRAGDGLRPDGGLEAGPGHVGPIAAVPG</sequence>
<dbReference type="AlphaFoldDB" id="A0A084T0T5"/>
<proteinExistence type="predicted"/>
<protein>
    <submittedName>
        <fullName evidence="2">Uncharacterized protein</fullName>
    </submittedName>
</protein>
<dbReference type="Proteomes" id="UP000028547">
    <property type="component" value="Unassembled WGS sequence"/>
</dbReference>
<evidence type="ECO:0000313" key="2">
    <source>
        <dbReference type="EMBL" id="KFA94320.1"/>
    </source>
</evidence>
<organism evidence="2 3">
    <name type="scientific">Archangium violaceum Cb vi76</name>
    <dbReference type="NCBI Taxonomy" id="1406225"/>
    <lineage>
        <taxon>Bacteria</taxon>
        <taxon>Pseudomonadati</taxon>
        <taxon>Myxococcota</taxon>
        <taxon>Myxococcia</taxon>
        <taxon>Myxococcales</taxon>
        <taxon>Cystobacterineae</taxon>
        <taxon>Archangiaceae</taxon>
        <taxon>Archangium</taxon>
    </lineage>
</organism>
<feature type="compositionally biased region" description="Basic residues" evidence="1">
    <location>
        <begin position="760"/>
        <end position="772"/>
    </location>
</feature>
<feature type="compositionally biased region" description="Basic residues" evidence="1">
    <location>
        <begin position="814"/>
        <end position="844"/>
    </location>
</feature>
<feature type="region of interest" description="Disordered" evidence="1">
    <location>
        <begin position="709"/>
        <end position="871"/>
    </location>
</feature>
<feature type="compositionally biased region" description="Basic residues" evidence="1">
    <location>
        <begin position="787"/>
        <end position="800"/>
    </location>
</feature>
<evidence type="ECO:0000313" key="3">
    <source>
        <dbReference type="Proteomes" id="UP000028547"/>
    </source>
</evidence>
<comment type="caution">
    <text evidence="2">The sequence shown here is derived from an EMBL/GenBank/DDBJ whole genome shotgun (WGS) entry which is preliminary data.</text>
</comment>
<evidence type="ECO:0000256" key="1">
    <source>
        <dbReference type="SAM" id="MobiDB-lite"/>
    </source>
</evidence>